<dbReference type="EMBL" id="FNZH01000002">
    <property type="protein sequence ID" value="SEJ02968.1"/>
    <property type="molecule type" value="Genomic_DNA"/>
</dbReference>
<dbReference type="Pfam" id="PF00085">
    <property type="entry name" value="Thioredoxin"/>
    <property type="match status" value="1"/>
</dbReference>
<evidence type="ECO:0000256" key="1">
    <source>
        <dbReference type="ARBA" id="ARBA00023157"/>
    </source>
</evidence>
<dbReference type="PANTHER" id="PTHR46115">
    <property type="entry name" value="THIOREDOXIN-LIKE PROTEIN 1"/>
    <property type="match status" value="1"/>
</dbReference>
<dbReference type="RefSeq" id="WP_092170385.1">
    <property type="nucleotide sequence ID" value="NZ_FNZH01000002.1"/>
</dbReference>
<sequence>MLQELTTDNLAEIIQENEKVVVQYGATWCGNCRIMKPKMKRLSNSHEGITFLYVDAEKLPESRKLAQVTNLPTFAVFNKGAIVNQVQTNKEEVLKTLIDEITNN</sequence>
<accession>A0A1H6VEH5</accession>
<gene>
    <name evidence="3" type="ORF">SAMN05192553_10227</name>
</gene>
<dbReference type="STRING" id="1416801.SAMN05192553_10227"/>
<dbReference type="PROSITE" id="PS51352">
    <property type="entry name" value="THIOREDOXIN_2"/>
    <property type="match status" value="1"/>
</dbReference>
<dbReference type="Gene3D" id="3.40.30.10">
    <property type="entry name" value="Glutaredoxin"/>
    <property type="match status" value="1"/>
</dbReference>
<dbReference type="SUPFAM" id="SSF52833">
    <property type="entry name" value="Thioredoxin-like"/>
    <property type="match status" value="1"/>
</dbReference>
<dbReference type="InterPro" id="IPR013766">
    <property type="entry name" value="Thioredoxin_domain"/>
</dbReference>
<protein>
    <submittedName>
        <fullName evidence="3">Thioredoxin</fullName>
    </submittedName>
</protein>
<name>A0A1H6VEH5_9BACT</name>
<organism evidence="3 4">
    <name type="scientific">Cyclobacterium xiamenense</name>
    <dbReference type="NCBI Taxonomy" id="1297121"/>
    <lineage>
        <taxon>Bacteria</taxon>
        <taxon>Pseudomonadati</taxon>
        <taxon>Bacteroidota</taxon>
        <taxon>Cytophagia</taxon>
        <taxon>Cytophagales</taxon>
        <taxon>Cyclobacteriaceae</taxon>
        <taxon>Cyclobacterium</taxon>
    </lineage>
</organism>
<evidence type="ECO:0000313" key="4">
    <source>
        <dbReference type="Proteomes" id="UP000199403"/>
    </source>
</evidence>
<evidence type="ECO:0000313" key="3">
    <source>
        <dbReference type="EMBL" id="SEJ02968.1"/>
    </source>
</evidence>
<reference evidence="4" key="1">
    <citation type="submission" date="2016-10" db="EMBL/GenBank/DDBJ databases">
        <authorList>
            <person name="Varghese N."/>
            <person name="Submissions S."/>
        </authorList>
    </citation>
    <scope>NUCLEOTIDE SEQUENCE [LARGE SCALE GENOMIC DNA]</scope>
    <source>
        <strain evidence="4">IBRC-M 10761</strain>
    </source>
</reference>
<dbReference type="Proteomes" id="UP000199403">
    <property type="component" value="Unassembled WGS sequence"/>
</dbReference>
<feature type="domain" description="Thioredoxin" evidence="2">
    <location>
        <begin position="1"/>
        <end position="103"/>
    </location>
</feature>
<dbReference type="InterPro" id="IPR036249">
    <property type="entry name" value="Thioredoxin-like_sf"/>
</dbReference>
<keyword evidence="4" id="KW-1185">Reference proteome</keyword>
<keyword evidence="1" id="KW-1015">Disulfide bond</keyword>
<dbReference type="AlphaFoldDB" id="A0A1H6VEH5"/>
<proteinExistence type="predicted"/>
<dbReference type="OrthoDB" id="7629852at2"/>
<evidence type="ECO:0000259" key="2">
    <source>
        <dbReference type="PROSITE" id="PS51352"/>
    </source>
</evidence>
<dbReference type="CDD" id="cd02947">
    <property type="entry name" value="TRX_family"/>
    <property type="match status" value="1"/>
</dbReference>